<evidence type="ECO:0000256" key="2">
    <source>
        <dbReference type="SAM" id="Phobius"/>
    </source>
</evidence>
<keyword evidence="4" id="KW-1185">Reference proteome</keyword>
<keyword evidence="2" id="KW-0472">Membrane</keyword>
<evidence type="ECO:0008006" key="5">
    <source>
        <dbReference type="Google" id="ProtNLM"/>
    </source>
</evidence>
<dbReference type="EMBL" id="BONJ01000030">
    <property type="protein sequence ID" value="GIG17277.1"/>
    <property type="molecule type" value="Genomic_DNA"/>
</dbReference>
<reference evidence="3" key="1">
    <citation type="submission" date="2021-01" db="EMBL/GenBank/DDBJ databases">
        <title>Whole genome shotgun sequence of Catellatospora methionotrophica NBRC 14553.</title>
        <authorList>
            <person name="Komaki H."/>
            <person name="Tamura T."/>
        </authorList>
    </citation>
    <scope>NUCLEOTIDE SEQUENCE</scope>
    <source>
        <strain evidence="3">NBRC 14553</strain>
    </source>
</reference>
<dbReference type="AlphaFoldDB" id="A0A8J3LAC8"/>
<dbReference type="Proteomes" id="UP000660339">
    <property type="component" value="Unassembled WGS sequence"/>
</dbReference>
<gene>
    <name evidence="3" type="ORF">Cme02nite_56090</name>
</gene>
<organism evidence="3 4">
    <name type="scientific">Catellatospora methionotrophica</name>
    <dbReference type="NCBI Taxonomy" id="121620"/>
    <lineage>
        <taxon>Bacteria</taxon>
        <taxon>Bacillati</taxon>
        <taxon>Actinomycetota</taxon>
        <taxon>Actinomycetes</taxon>
        <taxon>Micromonosporales</taxon>
        <taxon>Micromonosporaceae</taxon>
        <taxon>Catellatospora</taxon>
    </lineage>
</organism>
<feature type="transmembrane region" description="Helical" evidence="2">
    <location>
        <begin position="144"/>
        <end position="161"/>
    </location>
</feature>
<evidence type="ECO:0000313" key="3">
    <source>
        <dbReference type="EMBL" id="GIG17277.1"/>
    </source>
</evidence>
<comment type="caution">
    <text evidence="3">The sequence shown here is derived from an EMBL/GenBank/DDBJ whole genome shotgun (WGS) entry which is preliminary data.</text>
</comment>
<feature type="region of interest" description="Disordered" evidence="1">
    <location>
        <begin position="1"/>
        <end position="24"/>
    </location>
</feature>
<evidence type="ECO:0000313" key="4">
    <source>
        <dbReference type="Proteomes" id="UP000660339"/>
    </source>
</evidence>
<feature type="transmembrane region" description="Helical" evidence="2">
    <location>
        <begin position="52"/>
        <end position="75"/>
    </location>
</feature>
<sequence>MSAELSGSAVPGRRDPLPVAVTAPGRGIDGENGGSYAPGVSAPAPRFLAARLLVAVQLACVALYVASAAIPYLFLFTFQGTTHCPADLGCQAPTDALPGALIWLAVPAVFLATLGPPAAVLSLLMSFTALARRRRQMPAGLRRWMYIAAGLTVVFVAFTLAPPGRLLLNWILD</sequence>
<proteinExistence type="predicted"/>
<keyword evidence="2" id="KW-0812">Transmembrane</keyword>
<keyword evidence="2" id="KW-1133">Transmembrane helix</keyword>
<protein>
    <recommendedName>
        <fullName evidence="5">Vitamin K epoxide reductase family protein</fullName>
    </recommendedName>
</protein>
<accession>A0A8J3LAC8</accession>
<name>A0A8J3LAC8_9ACTN</name>
<evidence type="ECO:0000256" key="1">
    <source>
        <dbReference type="SAM" id="MobiDB-lite"/>
    </source>
</evidence>
<feature type="transmembrane region" description="Helical" evidence="2">
    <location>
        <begin position="101"/>
        <end position="124"/>
    </location>
</feature>